<organism evidence="3 4">
    <name type="scientific">Candidatus Magasanikbacteria bacterium RIFCSPHIGHO2_01_FULL_33_34</name>
    <dbReference type="NCBI Taxonomy" id="1798671"/>
    <lineage>
        <taxon>Bacteria</taxon>
        <taxon>Candidatus Magasanikiibacteriota</taxon>
    </lineage>
</organism>
<dbReference type="InterPro" id="IPR004629">
    <property type="entry name" value="WecG_TagA_CpsF"/>
</dbReference>
<dbReference type="PANTHER" id="PTHR34136:SF1">
    <property type="entry name" value="UDP-N-ACETYL-D-MANNOSAMINURONIC ACID TRANSFERASE"/>
    <property type="match status" value="1"/>
</dbReference>
<name>A0A1F6LI27_9BACT</name>
<evidence type="ECO:0000256" key="1">
    <source>
        <dbReference type="ARBA" id="ARBA00022676"/>
    </source>
</evidence>
<dbReference type="NCBIfam" id="TIGR00696">
    <property type="entry name" value="wecG_tagA_cpsF"/>
    <property type="match status" value="1"/>
</dbReference>
<evidence type="ECO:0008006" key="5">
    <source>
        <dbReference type="Google" id="ProtNLM"/>
    </source>
</evidence>
<evidence type="ECO:0000313" key="4">
    <source>
        <dbReference type="Proteomes" id="UP000177067"/>
    </source>
</evidence>
<sequence length="266" mass="30423">MSTKVLGVKIDTVTEGQALDLVAKFLREGRDHYIFTPNPEMVMAAQNDYVLREILNRGDLNICDGKGIKLTCDLLYDKNNKDDLKYFKRISGVDFMLDICDYANRYGFSIYLLGSGSEKTISIAAKKLKDKFPKLNIVGYHPGPIVESIPNKKLKYRSNDNHNVITDIIQTQPDILFVGFGHGKQEKWIAENTKKLPGVKIVMGVGGSFDFISGKIMRAPKILRKMGLEWMWRLLQEPSRIKRVWTALVEFPLAFIKYRDKDKELN</sequence>
<keyword evidence="2" id="KW-0808">Transferase</keyword>
<comment type="caution">
    <text evidence="3">The sequence shown here is derived from an EMBL/GenBank/DDBJ whole genome shotgun (WGS) entry which is preliminary data.</text>
</comment>
<protein>
    <recommendedName>
        <fullName evidence="5">Glycosyltransferase</fullName>
    </recommendedName>
</protein>
<accession>A0A1F6LI27</accession>
<dbReference type="CDD" id="cd06533">
    <property type="entry name" value="Glyco_transf_WecG_TagA"/>
    <property type="match status" value="1"/>
</dbReference>
<dbReference type="EMBL" id="MFPS01000008">
    <property type="protein sequence ID" value="OGH58984.1"/>
    <property type="molecule type" value="Genomic_DNA"/>
</dbReference>
<evidence type="ECO:0000313" key="3">
    <source>
        <dbReference type="EMBL" id="OGH58984.1"/>
    </source>
</evidence>
<keyword evidence="1" id="KW-0328">Glycosyltransferase</keyword>
<proteinExistence type="predicted"/>
<dbReference type="GO" id="GO:0016758">
    <property type="term" value="F:hexosyltransferase activity"/>
    <property type="evidence" value="ECO:0007669"/>
    <property type="project" value="TreeGrafter"/>
</dbReference>
<evidence type="ECO:0000256" key="2">
    <source>
        <dbReference type="ARBA" id="ARBA00022679"/>
    </source>
</evidence>
<dbReference type="AlphaFoldDB" id="A0A1F6LI27"/>
<reference evidence="3 4" key="1">
    <citation type="journal article" date="2016" name="Nat. Commun.">
        <title>Thousands of microbial genomes shed light on interconnected biogeochemical processes in an aquifer system.</title>
        <authorList>
            <person name="Anantharaman K."/>
            <person name="Brown C.T."/>
            <person name="Hug L.A."/>
            <person name="Sharon I."/>
            <person name="Castelle C.J."/>
            <person name="Probst A.J."/>
            <person name="Thomas B.C."/>
            <person name="Singh A."/>
            <person name="Wilkins M.J."/>
            <person name="Karaoz U."/>
            <person name="Brodie E.L."/>
            <person name="Williams K.H."/>
            <person name="Hubbard S.S."/>
            <person name="Banfield J.F."/>
        </authorList>
    </citation>
    <scope>NUCLEOTIDE SEQUENCE [LARGE SCALE GENOMIC DNA]</scope>
</reference>
<dbReference type="PANTHER" id="PTHR34136">
    <property type="match status" value="1"/>
</dbReference>
<dbReference type="Proteomes" id="UP000177067">
    <property type="component" value="Unassembled WGS sequence"/>
</dbReference>
<dbReference type="Pfam" id="PF03808">
    <property type="entry name" value="Glyco_tran_WecG"/>
    <property type="match status" value="1"/>
</dbReference>
<gene>
    <name evidence="3" type="ORF">A2725_04395</name>
</gene>